<keyword evidence="5 7" id="KW-0460">Magnesium</keyword>
<dbReference type="InterPro" id="IPR016055">
    <property type="entry name" value="A-D-PHexomutase_a/b/a-I/II/III"/>
</dbReference>
<dbReference type="Pfam" id="PF02878">
    <property type="entry name" value="PGM_PMM_I"/>
    <property type="match status" value="1"/>
</dbReference>
<evidence type="ECO:0000256" key="5">
    <source>
        <dbReference type="ARBA" id="ARBA00022842"/>
    </source>
</evidence>
<feature type="domain" description="Alpha-D-phosphohexomutase C-terminal" evidence="8">
    <location>
        <begin position="394"/>
        <end position="458"/>
    </location>
</feature>
<feature type="domain" description="Alpha-D-phosphohexomutase alpha/beta/alpha" evidence="9">
    <location>
        <begin position="15"/>
        <end position="130"/>
    </location>
</feature>
<dbReference type="Proteomes" id="UP001219349">
    <property type="component" value="Chromosome"/>
</dbReference>
<reference evidence="12 13" key="1">
    <citation type="submission" date="2021-01" db="EMBL/GenBank/DDBJ databases">
        <title>Biogeographic distribution of Paracoccus.</title>
        <authorList>
            <person name="Hollensteiner J."/>
            <person name="Leineberger J."/>
            <person name="Brinkhoff T."/>
            <person name="Daniel R."/>
        </authorList>
    </citation>
    <scope>NUCLEOTIDE SEQUENCE [LARGE SCALE GENOMIC DNA]</scope>
    <source>
        <strain evidence="12 13">KCTC 22803</strain>
    </source>
</reference>
<keyword evidence="6" id="KW-0413">Isomerase</keyword>
<evidence type="ECO:0000256" key="1">
    <source>
        <dbReference type="ARBA" id="ARBA00001946"/>
    </source>
</evidence>
<dbReference type="Gene3D" id="3.30.310.50">
    <property type="entry name" value="Alpha-D-phosphohexomutase, C-terminal domain"/>
    <property type="match status" value="1"/>
</dbReference>
<dbReference type="PANTHER" id="PTHR43771:SF1">
    <property type="entry name" value="PHOSPHOMANNOMUTASE"/>
    <property type="match status" value="1"/>
</dbReference>
<evidence type="ECO:0000259" key="9">
    <source>
        <dbReference type="Pfam" id="PF02878"/>
    </source>
</evidence>
<dbReference type="Pfam" id="PF00408">
    <property type="entry name" value="PGM_PMM_IV"/>
    <property type="match status" value="1"/>
</dbReference>
<evidence type="ECO:0000259" key="10">
    <source>
        <dbReference type="Pfam" id="PF02879"/>
    </source>
</evidence>
<evidence type="ECO:0000256" key="7">
    <source>
        <dbReference type="RuleBase" id="RU004326"/>
    </source>
</evidence>
<dbReference type="InterPro" id="IPR005843">
    <property type="entry name" value="A-D-PHexomutase_C"/>
</dbReference>
<dbReference type="PROSITE" id="PS00710">
    <property type="entry name" value="PGM_PMM"/>
    <property type="match status" value="1"/>
</dbReference>
<dbReference type="EMBL" id="CP067136">
    <property type="protein sequence ID" value="WCR06413.1"/>
    <property type="molecule type" value="Genomic_DNA"/>
</dbReference>
<accession>A0ABY7SIM5</accession>
<evidence type="ECO:0000313" key="13">
    <source>
        <dbReference type="Proteomes" id="UP001219349"/>
    </source>
</evidence>
<dbReference type="SUPFAM" id="SSF53738">
    <property type="entry name" value="Phosphoglucomutase, first 3 domains"/>
    <property type="match status" value="3"/>
</dbReference>
<evidence type="ECO:0000259" key="8">
    <source>
        <dbReference type="Pfam" id="PF00408"/>
    </source>
</evidence>
<gene>
    <name evidence="12" type="ORF">JHX87_13050</name>
</gene>
<keyword evidence="3" id="KW-0597">Phosphoprotein</keyword>
<dbReference type="InterPro" id="IPR036900">
    <property type="entry name" value="A-D-PHexomutase_C_sf"/>
</dbReference>
<dbReference type="InterPro" id="IPR005844">
    <property type="entry name" value="A-D-PHexomutase_a/b/a-I"/>
</dbReference>
<feature type="domain" description="Alpha-D-phosphohexomutase alpha/beta/alpha" evidence="11">
    <location>
        <begin position="269"/>
        <end position="378"/>
    </location>
</feature>
<comment type="similarity">
    <text evidence="2 7">Belongs to the phosphohexose mutase family.</text>
</comment>
<evidence type="ECO:0000259" key="11">
    <source>
        <dbReference type="Pfam" id="PF02880"/>
    </source>
</evidence>
<evidence type="ECO:0000256" key="2">
    <source>
        <dbReference type="ARBA" id="ARBA00010231"/>
    </source>
</evidence>
<dbReference type="PANTHER" id="PTHR43771">
    <property type="entry name" value="PHOSPHOMANNOMUTASE"/>
    <property type="match status" value="1"/>
</dbReference>
<feature type="domain" description="Alpha-D-phosphohexomutase alpha/beta/alpha" evidence="10">
    <location>
        <begin position="160"/>
        <end position="264"/>
    </location>
</feature>
<dbReference type="InterPro" id="IPR016066">
    <property type="entry name" value="A-D-PHexomutase_CS"/>
</dbReference>
<dbReference type="Gene3D" id="3.40.120.10">
    <property type="entry name" value="Alpha-D-Glucose-1,6-Bisphosphate, subunit A, domain 3"/>
    <property type="match status" value="3"/>
</dbReference>
<comment type="cofactor">
    <cofactor evidence="1">
        <name>Mg(2+)</name>
        <dbReference type="ChEBI" id="CHEBI:18420"/>
    </cofactor>
</comment>
<name>A0ABY7SIM5_9RHOB</name>
<dbReference type="InterPro" id="IPR005845">
    <property type="entry name" value="A-D-PHexomutase_a/b/a-II"/>
</dbReference>
<evidence type="ECO:0000313" key="12">
    <source>
        <dbReference type="EMBL" id="WCR06413.1"/>
    </source>
</evidence>
<keyword evidence="13" id="KW-1185">Reference proteome</keyword>
<dbReference type="CDD" id="cd03089">
    <property type="entry name" value="PMM_PGM"/>
    <property type="match status" value="1"/>
</dbReference>
<dbReference type="RefSeq" id="WP_271884145.1">
    <property type="nucleotide sequence ID" value="NZ_CP067136.1"/>
</dbReference>
<dbReference type="SUPFAM" id="SSF55957">
    <property type="entry name" value="Phosphoglucomutase, C-terminal domain"/>
    <property type="match status" value="1"/>
</dbReference>
<protein>
    <submittedName>
        <fullName evidence="12">Phosphomannomutase</fullName>
    </submittedName>
</protein>
<proteinExistence type="inferred from homology"/>
<dbReference type="PRINTS" id="PR00509">
    <property type="entry name" value="PGMPMM"/>
</dbReference>
<evidence type="ECO:0000256" key="4">
    <source>
        <dbReference type="ARBA" id="ARBA00022723"/>
    </source>
</evidence>
<evidence type="ECO:0000256" key="3">
    <source>
        <dbReference type="ARBA" id="ARBA00022553"/>
    </source>
</evidence>
<organism evidence="12 13">
    <name type="scientific">Paracoccus fistulariae</name>
    <dbReference type="NCBI Taxonomy" id="658446"/>
    <lineage>
        <taxon>Bacteria</taxon>
        <taxon>Pseudomonadati</taxon>
        <taxon>Pseudomonadota</taxon>
        <taxon>Alphaproteobacteria</taxon>
        <taxon>Rhodobacterales</taxon>
        <taxon>Paracoccaceae</taxon>
        <taxon>Paracoccus</taxon>
    </lineage>
</organism>
<dbReference type="InterPro" id="IPR005846">
    <property type="entry name" value="A-D-PHexomutase_a/b/a-III"/>
</dbReference>
<dbReference type="Pfam" id="PF02880">
    <property type="entry name" value="PGM_PMM_III"/>
    <property type="match status" value="1"/>
</dbReference>
<dbReference type="InterPro" id="IPR005841">
    <property type="entry name" value="Alpha-D-phosphohexomutase_SF"/>
</dbReference>
<keyword evidence="4 7" id="KW-0479">Metal-binding</keyword>
<evidence type="ECO:0000256" key="6">
    <source>
        <dbReference type="ARBA" id="ARBA00023235"/>
    </source>
</evidence>
<sequence length="462" mass="49844">MNRSDQLGHRDITCFKAYDVRGELDKNLDPDIAYRIGRAFAQTRAAKSVVVGRDSRASSPALAAALIEGLTDGGADVLDLGLAGTEEVYFHTGKQGTDGGIEVTASHNPINYNGMKIVGAGSAPLDPATEVPPILALAESGDFAPASKGKITDFSHGRAEYAAAMADFIDIGALRPMKIVVNAGNGTAGPTFDAIAAELDKRGAPLTFIRMHHQVDSTFPNGIPNPLLDENQPVTAQRVQQEQAALGIAWDGDFDRCFFFDADGRFIPGEYIVGLLAAAFLEKAPGEKIVHDPRVVLNTRAMIAEAGGEAVVSKTGHAFIKRKMRDSGAIYGGEMSAHHYFRDFYFCDSGMIPWLLMVELLSRKGQTLAELLSERIRLYPSSGEKNYVIEDADAAIARVVDAYAGQANERDDLDGVSLSFDDWRFNLRKSNTEPLVRLNVESRGDAALVQEKQAELAALLQG</sequence>
<dbReference type="Pfam" id="PF02879">
    <property type="entry name" value="PGM_PMM_II"/>
    <property type="match status" value="1"/>
</dbReference>